<dbReference type="Proteomes" id="UP000076925">
    <property type="component" value="Unassembled WGS sequence"/>
</dbReference>
<dbReference type="RefSeq" id="WP_017749583.1">
    <property type="nucleotide sequence ID" value="NZ_KQ976354.1"/>
</dbReference>
<reference evidence="1 2" key="1">
    <citation type="journal article" date="2013" name="Genome Biol. Evol.">
        <title>Genomes of Stigonematalean cyanobacteria (subsection V) and the evolution of oxygenic photosynthesis from prokaryotes to plastids.</title>
        <authorList>
            <person name="Dagan T."/>
            <person name="Roettger M."/>
            <person name="Stucken K."/>
            <person name="Landan G."/>
            <person name="Koch R."/>
            <person name="Major P."/>
            <person name="Gould S.B."/>
            <person name="Goremykin V.V."/>
            <person name="Rippka R."/>
            <person name="Tandeau de Marsac N."/>
            <person name="Gugger M."/>
            <person name="Lockhart P.J."/>
            <person name="Allen J.F."/>
            <person name="Brune I."/>
            <person name="Maus I."/>
            <person name="Puhler A."/>
            <person name="Martin W.F."/>
        </authorList>
    </citation>
    <scope>NUCLEOTIDE SEQUENCE [LARGE SCALE GENOMIC DNA]</scope>
    <source>
        <strain evidence="1 2">PCC 7110</strain>
    </source>
</reference>
<proteinExistence type="predicted"/>
<keyword evidence="2" id="KW-1185">Reference proteome</keyword>
<dbReference type="EMBL" id="ANNX02000030">
    <property type="protein sequence ID" value="KYC40187.1"/>
    <property type="molecule type" value="Genomic_DNA"/>
</dbReference>
<organism evidence="1 2">
    <name type="scientific">Scytonema hofmannii PCC 7110</name>
    <dbReference type="NCBI Taxonomy" id="128403"/>
    <lineage>
        <taxon>Bacteria</taxon>
        <taxon>Bacillati</taxon>
        <taxon>Cyanobacteriota</taxon>
        <taxon>Cyanophyceae</taxon>
        <taxon>Nostocales</taxon>
        <taxon>Scytonemataceae</taxon>
        <taxon>Scytonema</taxon>
    </lineage>
</organism>
<dbReference type="AlphaFoldDB" id="A0A139X649"/>
<protein>
    <submittedName>
        <fullName evidence="1">Uncharacterized protein</fullName>
    </submittedName>
</protein>
<accession>A0A139X649</accession>
<evidence type="ECO:0000313" key="2">
    <source>
        <dbReference type="Proteomes" id="UP000076925"/>
    </source>
</evidence>
<gene>
    <name evidence="1" type="ORF">WA1_26980</name>
</gene>
<dbReference type="STRING" id="128403.WA1_26980"/>
<evidence type="ECO:0000313" key="1">
    <source>
        <dbReference type="EMBL" id="KYC40187.1"/>
    </source>
</evidence>
<name>A0A139X649_9CYAN</name>
<sequence length="96" mass="10741">MNILPSPSYYEYHVGGTLPSNAQTYVKRQADQELYESLKAGEFCYVLNCRQTGKSSLRVQVMDRLQKECIVCAAIDISKIALGRSESDFDTGKPQS</sequence>
<comment type="caution">
    <text evidence="1">The sequence shown here is derived from an EMBL/GenBank/DDBJ whole genome shotgun (WGS) entry which is preliminary data.</text>
</comment>